<protein>
    <recommendedName>
        <fullName evidence="2">Adenylosuccinate lyase</fullName>
        <shortName evidence="2">ASL</shortName>
        <ecNumber evidence="2">4.3.2.2</ecNumber>
    </recommendedName>
    <alternativeName>
        <fullName evidence="2">Adenylosuccinase</fullName>
    </alternativeName>
</protein>
<reference evidence="4 5" key="2">
    <citation type="submission" date="2018-11" db="EMBL/GenBank/DDBJ databases">
        <authorList>
            <consortium name="Pathogen Informatics"/>
        </authorList>
    </citation>
    <scope>NUCLEOTIDE SEQUENCE [LARGE SCALE GENOMIC DNA]</scope>
    <source>
        <strain evidence="4 5">NST_G2</strain>
    </source>
</reference>
<dbReference type="UniPathway" id="UPA00075">
    <property type="reaction ID" value="UER00336"/>
</dbReference>
<proteinExistence type="inferred from homology"/>
<dbReference type="EC" id="4.3.2.2" evidence="2"/>
<sequence length="554" mass="62282">MKTSGLRSVMQDTTELFESPLNSRYASAAMKFNFSAKRKVTLWRQLWIWLAEAQKELGVEITGRYANNSVTKYLPGPSFSKSMSIFLPLDEQLEEMRVKMNDVDFEKAAIEEVQRRHDVMAHVYVFASACPKASPIIHLGATSCFVGDNADLICLRHAFELLAPKVARCIDRVVTRARQYRDVVCLGRTHLQPAQPTTVGRRMCLWIQELLMDLENIERARDHLIRFRGTKGAIGTQASFLDLFDGDNNKVLRLDELVAAKAGFSKVWMVTGQTYPRKLDTELVSVLSSLGATVHKICTDIRLLASFKEIEEPFESDQIGSSAMPYKRNPIRCERACALARLLMAQAAPCLATASVQWLERSLDDSAIRRIVLPEACLAADACLSILQNVFEGLVVYPKVIERNLLSELPFLASERIIVRMVTLKQANRQECHERLRTHSQAAGAVVKMEGRPNDLVDRLMADTYFKPVHSELAQLLDPKAFIGRAPEQVSFKFKFILLILASCLSLNMPVLRLSIIRTKYFAVLDVTTSLTVGVGLAPFNFSSFINERIGESF</sequence>
<dbReference type="GO" id="GO:0005829">
    <property type="term" value="C:cytosol"/>
    <property type="evidence" value="ECO:0007669"/>
    <property type="project" value="TreeGrafter"/>
</dbReference>
<name>A0A183T5S2_SCHSO</name>
<keyword evidence="2" id="KW-0658">Purine biosynthesis</keyword>
<evidence type="ECO:0000313" key="6">
    <source>
        <dbReference type="WBParaSite" id="SSLN_0001227001-mRNA-1"/>
    </source>
</evidence>
<dbReference type="CDD" id="cd03302">
    <property type="entry name" value="Adenylsuccinate_lyase_2"/>
    <property type="match status" value="1"/>
</dbReference>
<comment type="catalytic activity">
    <reaction evidence="2">
        <text>(2S)-2-[5-amino-1-(5-phospho-beta-D-ribosyl)imidazole-4-carboxamido]succinate = 5-amino-1-(5-phospho-beta-D-ribosyl)imidazole-4-carboxamide + fumarate</text>
        <dbReference type="Rhea" id="RHEA:23920"/>
        <dbReference type="ChEBI" id="CHEBI:29806"/>
        <dbReference type="ChEBI" id="CHEBI:58443"/>
        <dbReference type="ChEBI" id="CHEBI:58475"/>
        <dbReference type="EC" id="4.3.2.2"/>
    </reaction>
</comment>
<dbReference type="GO" id="GO:0070626">
    <property type="term" value="F:(S)-2-(5-amino-1-(5-phospho-D-ribosyl)imidazole-4-carboxamido) succinate lyase (fumarate-forming) activity"/>
    <property type="evidence" value="ECO:0007669"/>
    <property type="project" value="TreeGrafter"/>
</dbReference>
<dbReference type="WBParaSite" id="SSLN_0001227001-mRNA-1">
    <property type="protein sequence ID" value="SSLN_0001227001-mRNA-1"/>
    <property type="gene ID" value="SSLN_0001227001"/>
</dbReference>
<dbReference type="Pfam" id="PF10397">
    <property type="entry name" value="ADSL_C"/>
    <property type="match status" value="1"/>
</dbReference>
<keyword evidence="1 2" id="KW-0456">Lyase</keyword>
<evidence type="ECO:0000313" key="4">
    <source>
        <dbReference type="EMBL" id="VDL98205.1"/>
    </source>
</evidence>
<dbReference type="NCBIfam" id="TIGR00928">
    <property type="entry name" value="purB"/>
    <property type="match status" value="1"/>
</dbReference>
<dbReference type="InterPro" id="IPR008948">
    <property type="entry name" value="L-Aspartase-like"/>
</dbReference>
<reference evidence="6" key="1">
    <citation type="submission" date="2016-06" db="UniProtKB">
        <authorList>
            <consortium name="WormBaseParasite"/>
        </authorList>
    </citation>
    <scope>IDENTIFICATION</scope>
</reference>
<dbReference type="Gene3D" id="1.20.200.10">
    <property type="entry name" value="Fumarase/aspartase (Central domain)"/>
    <property type="match status" value="1"/>
</dbReference>
<dbReference type="SMART" id="SM00998">
    <property type="entry name" value="ADSL_C"/>
    <property type="match status" value="1"/>
</dbReference>
<dbReference type="STRING" id="70667.A0A183T5S2"/>
<dbReference type="InterPro" id="IPR020557">
    <property type="entry name" value="Fumarate_lyase_CS"/>
</dbReference>
<keyword evidence="5" id="KW-1185">Reference proteome</keyword>
<dbReference type="InterPro" id="IPR000362">
    <property type="entry name" value="Fumarate_lyase_fam"/>
</dbReference>
<evidence type="ECO:0000313" key="5">
    <source>
        <dbReference type="Proteomes" id="UP000275846"/>
    </source>
</evidence>
<dbReference type="Proteomes" id="UP000275846">
    <property type="component" value="Unassembled WGS sequence"/>
</dbReference>
<dbReference type="InterPro" id="IPR004769">
    <property type="entry name" value="Pur_lyase"/>
</dbReference>
<dbReference type="Pfam" id="PF00206">
    <property type="entry name" value="Lyase_1"/>
    <property type="match status" value="1"/>
</dbReference>
<comment type="pathway">
    <text evidence="2">Purine metabolism; IMP biosynthesis via de novo pathway; 5-amino-1-(5-phospho-D-ribosyl)imidazole-4-carboxamide from 5-amino-1-(5-phospho-D-ribosyl)imidazole-4-carboxylate: step 2/2.</text>
</comment>
<dbReference type="PRINTS" id="PR00149">
    <property type="entry name" value="FUMRATELYASE"/>
</dbReference>
<evidence type="ECO:0000256" key="1">
    <source>
        <dbReference type="ARBA" id="ARBA00023239"/>
    </source>
</evidence>
<accession>A0A183T5S2</accession>
<dbReference type="PANTHER" id="PTHR43172:SF1">
    <property type="entry name" value="ADENYLOSUCCINATE LYASE"/>
    <property type="match status" value="1"/>
</dbReference>
<dbReference type="InterPro" id="IPR019468">
    <property type="entry name" value="AdenyloSucc_lyase_C"/>
</dbReference>
<dbReference type="PANTHER" id="PTHR43172">
    <property type="entry name" value="ADENYLOSUCCINATE LYASE"/>
    <property type="match status" value="1"/>
</dbReference>
<dbReference type="InterPro" id="IPR022761">
    <property type="entry name" value="Fumarate_lyase_N"/>
</dbReference>
<dbReference type="GO" id="GO:0006189">
    <property type="term" value="P:'de novo' IMP biosynthetic process"/>
    <property type="evidence" value="ECO:0007669"/>
    <property type="project" value="UniProtKB-UniPathway"/>
</dbReference>
<dbReference type="Gene3D" id="1.10.275.60">
    <property type="match status" value="1"/>
</dbReference>
<comment type="pathway">
    <text evidence="2">Purine metabolism; AMP biosynthesis via de novo pathway; AMP from IMP: step 2/2.</text>
</comment>
<dbReference type="PRINTS" id="PR00145">
    <property type="entry name" value="ARGSUCLYASE"/>
</dbReference>
<evidence type="ECO:0000256" key="2">
    <source>
        <dbReference type="RuleBase" id="RU361172"/>
    </source>
</evidence>
<dbReference type="AlphaFoldDB" id="A0A183T5S2"/>
<dbReference type="GO" id="GO:0044208">
    <property type="term" value="P:'de novo' AMP biosynthetic process"/>
    <property type="evidence" value="ECO:0007669"/>
    <property type="project" value="UniProtKB-UniPathway"/>
</dbReference>
<organism evidence="6">
    <name type="scientific">Schistocephalus solidus</name>
    <name type="common">Tapeworm</name>
    <dbReference type="NCBI Taxonomy" id="70667"/>
    <lineage>
        <taxon>Eukaryota</taxon>
        <taxon>Metazoa</taxon>
        <taxon>Spiralia</taxon>
        <taxon>Lophotrochozoa</taxon>
        <taxon>Platyhelminthes</taxon>
        <taxon>Cestoda</taxon>
        <taxon>Eucestoda</taxon>
        <taxon>Diphyllobothriidea</taxon>
        <taxon>Diphyllobothriidae</taxon>
        <taxon>Schistocephalus</taxon>
    </lineage>
</organism>
<dbReference type="UniPathway" id="UPA00074">
    <property type="reaction ID" value="UER00132"/>
</dbReference>
<evidence type="ECO:0000259" key="3">
    <source>
        <dbReference type="SMART" id="SM00998"/>
    </source>
</evidence>
<comment type="catalytic activity">
    <reaction evidence="2">
        <text>N(6)-(1,2-dicarboxyethyl)-AMP = fumarate + AMP</text>
        <dbReference type="Rhea" id="RHEA:16853"/>
        <dbReference type="ChEBI" id="CHEBI:29806"/>
        <dbReference type="ChEBI" id="CHEBI:57567"/>
        <dbReference type="ChEBI" id="CHEBI:456215"/>
        <dbReference type="EC" id="4.3.2.2"/>
    </reaction>
</comment>
<gene>
    <name evidence="4" type="ORF">SSLN_LOCUS11820</name>
</gene>
<dbReference type="OrthoDB" id="406045at2759"/>
<dbReference type="GO" id="GO:0004018">
    <property type="term" value="F:N6-(1,2-dicarboxyethyl)AMP AMP-lyase (fumarate-forming) activity"/>
    <property type="evidence" value="ECO:0007669"/>
    <property type="project" value="InterPro"/>
</dbReference>
<comment type="similarity">
    <text evidence="2">Belongs to the lyase 1 family. Adenylosuccinate lyase subfamily.</text>
</comment>
<dbReference type="SUPFAM" id="SSF48557">
    <property type="entry name" value="L-aspartase-like"/>
    <property type="match status" value="1"/>
</dbReference>
<dbReference type="Gene3D" id="1.10.40.30">
    <property type="entry name" value="Fumarase/aspartase (C-terminal domain)"/>
    <property type="match status" value="1"/>
</dbReference>
<dbReference type="PROSITE" id="PS00163">
    <property type="entry name" value="FUMARATE_LYASES"/>
    <property type="match status" value="1"/>
</dbReference>
<feature type="domain" description="Adenylosuccinate lyase C-terminal" evidence="3">
    <location>
        <begin position="409"/>
        <end position="494"/>
    </location>
</feature>
<dbReference type="EMBL" id="UYSU01036822">
    <property type="protein sequence ID" value="VDL98205.1"/>
    <property type="molecule type" value="Genomic_DNA"/>
</dbReference>